<organism evidence="5 6">
    <name type="scientific">Rickenella mellea</name>
    <dbReference type="NCBI Taxonomy" id="50990"/>
    <lineage>
        <taxon>Eukaryota</taxon>
        <taxon>Fungi</taxon>
        <taxon>Dikarya</taxon>
        <taxon>Basidiomycota</taxon>
        <taxon>Agaricomycotina</taxon>
        <taxon>Agaricomycetes</taxon>
        <taxon>Hymenochaetales</taxon>
        <taxon>Rickenellaceae</taxon>
        <taxon>Rickenella</taxon>
    </lineage>
</organism>
<dbReference type="OrthoDB" id="416470at2759"/>
<name>A0A4R5XFG0_9AGAM</name>
<evidence type="ECO:0000256" key="3">
    <source>
        <dbReference type="ARBA" id="ARBA00023274"/>
    </source>
</evidence>
<evidence type="ECO:0000313" key="5">
    <source>
        <dbReference type="EMBL" id="TDL29890.1"/>
    </source>
</evidence>
<dbReference type="InterPro" id="IPR047867">
    <property type="entry name" value="Ribosomal_uL22_bac/org-type"/>
</dbReference>
<dbReference type="SUPFAM" id="SSF54843">
    <property type="entry name" value="Ribosomal protein L22"/>
    <property type="match status" value="1"/>
</dbReference>
<evidence type="ECO:0000256" key="1">
    <source>
        <dbReference type="ARBA" id="ARBA00009451"/>
    </source>
</evidence>
<reference evidence="5 6" key="1">
    <citation type="submission" date="2018-06" db="EMBL/GenBank/DDBJ databases">
        <title>A transcriptomic atlas of mushroom development highlights an independent origin of complex multicellularity.</title>
        <authorList>
            <consortium name="DOE Joint Genome Institute"/>
            <person name="Krizsan K."/>
            <person name="Almasi E."/>
            <person name="Merenyi Z."/>
            <person name="Sahu N."/>
            <person name="Viragh M."/>
            <person name="Koszo T."/>
            <person name="Mondo S."/>
            <person name="Kiss B."/>
            <person name="Balint B."/>
            <person name="Kues U."/>
            <person name="Barry K."/>
            <person name="Hegedus J.C."/>
            <person name="Henrissat B."/>
            <person name="Johnson J."/>
            <person name="Lipzen A."/>
            <person name="Ohm R."/>
            <person name="Nagy I."/>
            <person name="Pangilinan J."/>
            <person name="Yan J."/>
            <person name="Xiong Y."/>
            <person name="Grigoriev I.V."/>
            <person name="Hibbett D.S."/>
            <person name="Nagy L.G."/>
        </authorList>
    </citation>
    <scope>NUCLEOTIDE SEQUENCE [LARGE SCALE GENOMIC DNA]</scope>
    <source>
        <strain evidence="5 6">SZMC22713</strain>
    </source>
</reference>
<protein>
    <submittedName>
        <fullName evidence="5">Ribosomal protein L22</fullName>
    </submittedName>
</protein>
<dbReference type="PANTHER" id="PTHR13501">
    <property type="entry name" value="CHLOROPLAST 50S RIBOSOMAL PROTEIN L22-RELATED"/>
    <property type="match status" value="1"/>
</dbReference>
<dbReference type="EMBL" id="ML170156">
    <property type="protein sequence ID" value="TDL29890.1"/>
    <property type="molecule type" value="Genomic_DNA"/>
</dbReference>
<dbReference type="VEuPathDB" id="FungiDB:BD410DRAFT_823877"/>
<dbReference type="Gene3D" id="3.90.470.10">
    <property type="entry name" value="Ribosomal protein L22/L17"/>
    <property type="match status" value="1"/>
</dbReference>
<dbReference type="InterPro" id="IPR001063">
    <property type="entry name" value="Ribosomal_uL22"/>
</dbReference>
<evidence type="ECO:0000313" key="6">
    <source>
        <dbReference type="Proteomes" id="UP000294933"/>
    </source>
</evidence>
<sequence>MQVSSRGLRASAWTYSHLSLAHPHRIASTSRVQWESRRSVWKPMNWFRKNVGGQVREDSKKEEIESAKQELKAAGKASVFETLEEPFLKKEEKPKAHFHKISTANRPLNVSHRKLGNLARLIARKPIDAAILQMRFSQKRVAKNVHELLIKGRDQATSKGLSRDKIIISEAWVNKKMAPFPKVDFRAKGRFGKIEKSIANIHVVLKEGETLEEIERVRREKKLRKIVSAGMVREDKPLRNPAPTWAW</sequence>
<keyword evidence="6" id="KW-1185">Reference proteome</keyword>
<keyword evidence="2 4" id="KW-0689">Ribosomal protein</keyword>
<dbReference type="AlphaFoldDB" id="A0A4R5XFG0"/>
<comment type="similarity">
    <text evidence="1 4">Belongs to the universal ribosomal protein uL22 family.</text>
</comment>
<accession>A0A4R5XFG0</accession>
<dbReference type="GO" id="GO:0006412">
    <property type="term" value="P:translation"/>
    <property type="evidence" value="ECO:0007669"/>
    <property type="project" value="InterPro"/>
</dbReference>
<dbReference type="PANTHER" id="PTHR13501:SF8">
    <property type="entry name" value="LARGE RIBOSOMAL SUBUNIT PROTEIN UL22M"/>
    <property type="match status" value="1"/>
</dbReference>
<proteinExistence type="inferred from homology"/>
<dbReference type="GO" id="GO:0003735">
    <property type="term" value="F:structural constituent of ribosome"/>
    <property type="evidence" value="ECO:0007669"/>
    <property type="project" value="InterPro"/>
</dbReference>
<dbReference type="Pfam" id="PF00237">
    <property type="entry name" value="Ribosomal_L22"/>
    <property type="match status" value="1"/>
</dbReference>
<gene>
    <name evidence="5" type="ORF">BD410DRAFT_823877</name>
</gene>
<dbReference type="InterPro" id="IPR036394">
    <property type="entry name" value="Ribosomal_uL22_sf"/>
</dbReference>
<dbReference type="GO" id="GO:0015934">
    <property type="term" value="C:large ribosomal subunit"/>
    <property type="evidence" value="ECO:0007669"/>
    <property type="project" value="InterPro"/>
</dbReference>
<dbReference type="Proteomes" id="UP000294933">
    <property type="component" value="Unassembled WGS sequence"/>
</dbReference>
<evidence type="ECO:0000256" key="2">
    <source>
        <dbReference type="ARBA" id="ARBA00022980"/>
    </source>
</evidence>
<keyword evidence="3 4" id="KW-0687">Ribonucleoprotein</keyword>
<dbReference type="STRING" id="50990.A0A4R5XFG0"/>
<evidence type="ECO:0000256" key="4">
    <source>
        <dbReference type="RuleBase" id="RU004005"/>
    </source>
</evidence>